<reference evidence="7 8" key="1">
    <citation type="submission" date="2018-01" db="EMBL/GenBank/DDBJ databases">
        <title>Genomic Encyclopedia of Archaeal and Bacterial Type Strains, Phase II (KMG-II): from individual species to whole genera.</title>
        <authorList>
            <person name="Goeker M."/>
        </authorList>
    </citation>
    <scope>NUCLEOTIDE SEQUENCE [LARGE SCALE GENOMIC DNA]</scope>
    <source>
        <strain evidence="7 8">DSM 17023</strain>
    </source>
</reference>
<dbReference type="NCBIfam" id="TIGR01814">
    <property type="entry name" value="kynureninase"/>
    <property type="match status" value="1"/>
</dbReference>
<feature type="binding site" evidence="4">
    <location>
        <position position="248"/>
    </location>
    <ligand>
        <name>pyridoxal 5'-phosphate</name>
        <dbReference type="ChEBI" id="CHEBI:597326"/>
    </ligand>
</feature>
<dbReference type="GO" id="GO:0005737">
    <property type="term" value="C:cytoplasm"/>
    <property type="evidence" value="ECO:0007669"/>
    <property type="project" value="UniProtKB-UniRule"/>
</dbReference>
<dbReference type="EC" id="3.7.1.3" evidence="4 5"/>
<dbReference type="Gene3D" id="3.90.1150.10">
    <property type="entry name" value="Aspartate Aminotransferase, domain 1"/>
    <property type="match status" value="1"/>
</dbReference>
<feature type="binding site" evidence="4">
    <location>
        <position position="193"/>
    </location>
    <ligand>
        <name>pyridoxal 5'-phosphate</name>
        <dbReference type="ChEBI" id="CHEBI:597326"/>
    </ligand>
</feature>
<evidence type="ECO:0000313" key="7">
    <source>
        <dbReference type="EMBL" id="POF34545.1"/>
    </source>
</evidence>
<dbReference type="GO" id="GO:0019805">
    <property type="term" value="P:quinolinate biosynthetic process"/>
    <property type="evidence" value="ECO:0007669"/>
    <property type="project" value="UniProtKB-UniRule"/>
</dbReference>
<dbReference type="UniPathway" id="UPA00253">
    <property type="reaction ID" value="UER00329"/>
</dbReference>
<evidence type="ECO:0000256" key="4">
    <source>
        <dbReference type="HAMAP-Rule" id="MF_01970"/>
    </source>
</evidence>
<proteinExistence type="inferred from homology"/>
<dbReference type="GO" id="GO:0009435">
    <property type="term" value="P:NAD+ biosynthetic process"/>
    <property type="evidence" value="ECO:0007669"/>
    <property type="project" value="UniProtKB-UniRule"/>
</dbReference>
<dbReference type="SUPFAM" id="SSF53383">
    <property type="entry name" value="PLP-dependent transferases"/>
    <property type="match status" value="1"/>
</dbReference>
<dbReference type="Proteomes" id="UP000236959">
    <property type="component" value="Unassembled WGS sequence"/>
</dbReference>
<keyword evidence="1 4" id="KW-0662">Pyridine nucleotide biosynthesis</keyword>
<comment type="catalytic activity">
    <reaction evidence="4 6">
        <text>L-kynurenine + H2O = anthranilate + L-alanine + H(+)</text>
        <dbReference type="Rhea" id="RHEA:16813"/>
        <dbReference type="ChEBI" id="CHEBI:15377"/>
        <dbReference type="ChEBI" id="CHEBI:15378"/>
        <dbReference type="ChEBI" id="CHEBI:16567"/>
        <dbReference type="ChEBI" id="CHEBI:57959"/>
        <dbReference type="ChEBI" id="CHEBI:57972"/>
        <dbReference type="EC" id="3.7.1.3"/>
    </reaction>
</comment>
<dbReference type="InterPro" id="IPR010111">
    <property type="entry name" value="Kynureninase"/>
</dbReference>
<keyword evidence="2 4" id="KW-0378">Hydrolase</keyword>
<comment type="subunit">
    <text evidence="4 6">Homodimer.</text>
</comment>
<keyword evidence="3 4" id="KW-0663">Pyridoxal phosphate</keyword>
<evidence type="ECO:0000256" key="5">
    <source>
        <dbReference type="NCBIfam" id="TIGR01814"/>
    </source>
</evidence>
<gene>
    <name evidence="4" type="primary">kynU</name>
    <name evidence="7" type="ORF">CLV41_1011001</name>
</gene>
<dbReference type="OrthoDB" id="9812626at2"/>
<dbReference type="Pfam" id="PF22580">
    <property type="entry name" value="KYNU_C"/>
    <property type="match status" value="1"/>
</dbReference>
<feature type="binding site" evidence="4">
    <location>
        <position position="218"/>
    </location>
    <ligand>
        <name>pyridoxal 5'-phosphate</name>
        <dbReference type="ChEBI" id="CHEBI:597326"/>
    </ligand>
</feature>
<comment type="catalytic activity">
    <reaction evidence="6">
        <text>3-hydroxy-L-kynurenine + H2O = 3-hydroxyanthranilate + L-alanine + H(+)</text>
        <dbReference type="Rhea" id="RHEA:25143"/>
        <dbReference type="ChEBI" id="CHEBI:15377"/>
        <dbReference type="ChEBI" id="CHEBI:15378"/>
        <dbReference type="ChEBI" id="CHEBI:36559"/>
        <dbReference type="ChEBI" id="CHEBI:57972"/>
        <dbReference type="ChEBI" id="CHEBI:58125"/>
        <dbReference type="EC" id="3.7.1.3"/>
    </reaction>
</comment>
<dbReference type="HAMAP" id="MF_01970">
    <property type="entry name" value="Kynureninase"/>
    <property type="match status" value="1"/>
</dbReference>
<dbReference type="EMBL" id="PPCN01000001">
    <property type="protein sequence ID" value="POF34545.1"/>
    <property type="molecule type" value="Genomic_DNA"/>
</dbReference>
<evidence type="ECO:0000256" key="2">
    <source>
        <dbReference type="ARBA" id="ARBA00022801"/>
    </source>
</evidence>
<dbReference type="InterPro" id="IPR015422">
    <property type="entry name" value="PyrdxlP-dep_Trfase_small"/>
</dbReference>
<dbReference type="GO" id="GO:0030429">
    <property type="term" value="F:kynureninase activity"/>
    <property type="evidence" value="ECO:0007669"/>
    <property type="project" value="UniProtKB-UniRule"/>
</dbReference>
<comment type="function">
    <text evidence="4 6">Catalyzes the cleavage of L-kynurenine (L-Kyn) and L-3-hydroxykynurenine (L-3OHKyn) into anthranilic acid (AA) and 3-hydroxyanthranilic acid (3-OHAA), respectively.</text>
</comment>
<comment type="caution">
    <text evidence="7">The sequence shown here is derived from an EMBL/GenBank/DDBJ whole genome shotgun (WGS) entry which is preliminary data.</text>
</comment>
<protein>
    <recommendedName>
        <fullName evidence="4 5">Kynureninase</fullName>
        <ecNumber evidence="4 5">3.7.1.3</ecNumber>
    </recommendedName>
    <alternativeName>
        <fullName evidence="4">L-kynurenine hydrolase</fullName>
    </alternativeName>
</protein>
<dbReference type="GO" id="GO:0043420">
    <property type="term" value="P:anthranilate metabolic process"/>
    <property type="evidence" value="ECO:0007669"/>
    <property type="project" value="TreeGrafter"/>
</dbReference>
<dbReference type="GO" id="GO:0097053">
    <property type="term" value="P:L-kynurenine catabolic process"/>
    <property type="evidence" value="ECO:0007669"/>
    <property type="project" value="UniProtKB-UniRule"/>
</dbReference>
<dbReference type="GO" id="GO:0019441">
    <property type="term" value="P:L-tryptophan catabolic process to kynurenine"/>
    <property type="evidence" value="ECO:0007669"/>
    <property type="project" value="TreeGrafter"/>
</dbReference>
<dbReference type="FunFam" id="3.40.640.10:FF:000107">
    <property type="entry name" value="Kynureninase"/>
    <property type="match status" value="1"/>
</dbReference>
<feature type="binding site" evidence="4">
    <location>
        <position position="95"/>
    </location>
    <ligand>
        <name>pyridoxal 5'-phosphate</name>
        <dbReference type="ChEBI" id="CHEBI:597326"/>
    </ligand>
</feature>
<dbReference type="GO" id="GO:0030170">
    <property type="term" value="F:pyridoxal phosphate binding"/>
    <property type="evidence" value="ECO:0007669"/>
    <property type="project" value="UniProtKB-UniRule"/>
</dbReference>
<feature type="binding site" evidence="4">
    <location>
        <position position="196"/>
    </location>
    <ligand>
        <name>pyridoxal 5'-phosphate</name>
        <dbReference type="ChEBI" id="CHEBI:597326"/>
    </ligand>
</feature>
<evidence type="ECO:0000256" key="1">
    <source>
        <dbReference type="ARBA" id="ARBA00022642"/>
    </source>
</evidence>
<dbReference type="PANTHER" id="PTHR14084:SF0">
    <property type="entry name" value="KYNURENINASE"/>
    <property type="match status" value="1"/>
</dbReference>
<comment type="pathway">
    <text evidence="4 6">Cofactor biosynthesis; NAD(+) biosynthesis; quinolinate from L-kynurenine: step 2/3.</text>
</comment>
<comment type="pathway">
    <text evidence="4 6">Amino-acid degradation; L-kynurenine degradation; L-alanine and anthranilate from L-kynurenine: step 1/1.</text>
</comment>
<feature type="modified residue" description="N6-(pyridoxal phosphate)lysine" evidence="4">
    <location>
        <position position="219"/>
    </location>
</feature>
<comment type="cofactor">
    <cofactor evidence="4 6">
        <name>pyridoxal 5'-phosphate</name>
        <dbReference type="ChEBI" id="CHEBI:597326"/>
    </cofactor>
</comment>
<feature type="binding site" evidence="4">
    <location>
        <position position="94"/>
    </location>
    <ligand>
        <name>pyridoxal 5'-phosphate</name>
        <dbReference type="ChEBI" id="CHEBI:597326"/>
    </ligand>
</feature>
<dbReference type="UniPathway" id="UPA00334">
    <property type="reaction ID" value="UER00455"/>
</dbReference>
<evidence type="ECO:0000313" key="8">
    <source>
        <dbReference type="Proteomes" id="UP000236959"/>
    </source>
</evidence>
<feature type="binding site" evidence="4">
    <location>
        <position position="164"/>
    </location>
    <ligand>
        <name>pyridoxal 5'-phosphate</name>
        <dbReference type="ChEBI" id="CHEBI:597326"/>
    </ligand>
</feature>
<name>A0A2S3V3Q8_9HYPH</name>
<accession>A0A2S3V3Q8</accession>
<dbReference type="PANTHER" id="PTHR14084">
    <property type="entry name" value="KYNURENINASE"/>
    <property type="match status" value="1"/>
</dbReference>
<comment type="similarity">
    <text evidence="4 6">Belongs to the kynureninase family.</text>
</comment>
<evidence type="ECO:0000256" key="6">
    <source>
        <dbReference type="PIRNR" id="PIRNR038800"/>
    </source>
</evidence>
<feature type="binding site" evidence="4">
    <location>
        <position position="274"/>
    </location>
    <ligand>
        <name>pyridoxal 5'-phosphate</name>
        <dbReference type="ChEBI" id="CHEBI:597326"/>
    </ligand>
</feature>
<dbReference type="InterPro" id="IPR015421">
    <property type="entry name" value="PyrdxlP-dep_Trfase_major"/>
</dbReference>
<feature type="binding site" evidence="4">
    <location>
        <begin position="122"/>
        <end position="125"/>
    </location>
    <ligand>
        <name>pyridoxal 5'-phosphate</name>
        <dbReference type="ChEBI" id="CHEBI:597326"/>
    </ligand>
</feature>
<dbReference type="AlphaFoldDB" id="A0A2S3V3Q8"/>
<organism evidence="7 8">
    <name type="scientific">Roseibium marinum</name>
    <dbReference type="NCBI Taxonomy" id="281252"/>
    <lineage>
        <taxon>Bacteria</taxon>
        <taxon>Pseudomonadati</taxon>
        <taxon>Pseudomonadota</taxon>
        <taxon>Alphaproteobacteria</taxon>
        <taxon>Hyphomicrobiales</taxon>
        <taxon>Stappiaceae</taxon>
        <taxon>Roseibium</taxon>
    </lineage>
</organism>
<dbReference type="InterPro" id="IPR015424">
    <property type="entry name" value="PyrdxlP-dep_Trfase"/>
</dbReference>
<dbReference type="RefSeq" id="WP_103221106.1">
    <property type="nucleotide sequence ID" value="NZ_PPCN01000001.1"/>
</dbReference>
<evidence type="ECO:0000256" key="3">
    <source>
        <dbReference type="ARBA" id="ARBA00022898"/>
    </source>
</evidence>
<dbReference type="PIRSF" id="PIRSF038800">
    <property type="entry name" value="KYNU"/>
    <property type="match status" value="1"/>
</dbReference>
<keyword evidence="8" id="KW-1185">Reference proteome</keyword>
<sequence length="406" mass="44106">MTAQHPSDVQDVLKSRKDAFLIPEGIIYLDGNSLGVLPRHVPARLNEVVTQEWGASLITAWNTHGWIDLPARTGDRIGKLMGAPAGTCIACDSTSVNVFKVLSAALSLRPDRKVILSDTGNFPTDLYVASGLKDLLARRYELKVVAPEEVRAAITADVAVLMLTQVDYRTGRLHDMEDLTRTAHAAGALAIWDLAHSAGALPVDLAGAKADFAVGCGYKYLNGGPGAPAFLYVSPEHLDKVTSPLTGWMGHEAPFAFDLDYRPVSGIGRMTVGTPAVLSLSGLYAALDLFEDVDMADIRRKSISLSELFIAEVEARCPRLELASPRNPQTRGSQVSFRFKEGYAVMQALIARGVIGDFRAPDVMRFGFTPLYLSHQDIIDAVAILADILDTQSWDRPEFKTRAKVT</sequence>
<dbReference type="Gene3D" id="3.40.640.10">
    <property type="entry name" value="Type I PLP-dependent aspartate aminotransferase-like (Major domain)"/>
    <property type="match status" value="1"/>
</dbReference>